<reference evidence="6 7" key="1">
    <citation type="submission" date="2014-11" db="EMBL/GenBank/DDBJ databases">
        <authorList>
            <person name="Zhu J."/>
            <person name="Qi W."/>
            <person name="Song R."/>
        </authorList>
    </citation>
    <scope>NUCLEOTIDE SEQUENCE [LARGE SCALE GENOMIC DNA]</scope>
</reference>
<dbReference type="AlphaFoldDB" id="A0A0G4EMT6"/>
<dbReference type="InterPro" id="IPR013083">
    <property type="entry name" value="Znf_RING/FYVE/PHD"/>
</dbReference>
<dbReference type="PhylomeDB" id="A0A0G4EMT6"/>
<evidence type="ECO:0000313" key="6">
    <source>
        <dbReference type="EMBL" id="CEL98327.1"/>
    </source>
</evidence>
<keyword evidence="1" id="KW-0479">Metal-binding</keyword>
<sequence length="334" mass="36242">MAATGDDQHLLCGICTNGFTSSGQNEPRQLRCGHSFCADCVDDFRLHAANNVILCPNDAGKTLKMTHERTAAQQRVVCVIGRVTTPATEEAPKNYPLAAAVEAKEKQERDRMAALLKCGTAAYSLTRAETQRVIEMCQLANEVDMAADLPSMQSRLHTLVTSPVEGSTVTRGQGVFLTKATRNGPSYGDLLRCLGDTKSLVFVVKKRDYLFGVFISAGIQLPDDPTGENMYDCDGGDFSLASHFHTPKIMMEYSRVVWVAGREGSVDEAKLTIGRWLWLGHQGGAADDMRSCRQIILRDDVPDGYVGVMNEDGIALLGGSAAFMADEVEVLSVV</sequence>
<dbReference type="EMBL" id="CDMY01000268">
    <property type="protein sequence ID" value="CEL98327.1"/>
    <property type="molecule type" value="Genomic_DNA"/>
</dbReference>
<name>A0A0G4EMT6_VITBC</name>
<organism evidence="6 7">
    <name type="scientific">Vitrella brassicaformis (strain CCMP3155)</name>
    <dbReference type="NCBI Taxonomy" id="1169540"/>
    <lineage>
        <taxon>Eukaryota</taxon>
        <taxon>Sar</taxon>
        <taxon>Alveolata</taxon>
        <taxon>Colpodellida</taxon>
        <taxon>Vitrellaceae</taxon>
        <taxon>Vitrella</taxon>
    </lineage>
</organism>
<dbReference type="VEuPathDB" id="CryptoDB:Vbra_5215"/>
<accession>A0A0G4EMT6</accession>
<dbReference type="OrthoDB" id="5876225at2759"/>
<keyword evidence="2 4" id="KW-0863">Zinc-finger</keyword>
<evidence type="ECO:0000256" key="1">
    <source>
        <dbReference type="ARBA" id="ARBA00022723"/>
    </source>
</evidence>
<dbReference type="PROSITE" id="PS00518">
    <property type="entry name" value="ZF_RING_1"/>
    <property type="match status" value="1"/>
</dbReference>
<dbReference type="InParanoid" id="A0A0G4EMT6"/>
<dbReference type="Gene3D" id="3.30.40.10">
    <property type="entry name" value="Zinc/RING finger domain, C3HC4 (zinc finger)"/>
    <property type="match status" value="1"/>
</dbReference>
<keyword evidence="7" id="KW-1185">Reference proteome</keyword>
<evidence type="ECO:0000259" key="5">
    <source>
        <dbReference type="PROSITE" id="PS50089"/>
    </source>
</evidence>
<dbReference type="InterPro" id="IPR001841">
    <property type="entry name" value="Znf_RING"/>
</dbReference>
<dbReference type="PROSITE" id="PS50089">
    <property type="entry name" value="ZF_RING_2"/>
    <property type="match status" value="1"/>
</dbReference>
<feature type="domain" description="RING-type" evidence="5">
    <location>
        <begin position="12"/>
        <end position="58"/>
    </location>
</feature>
<dbReference type="InterPro" id="IPR027370">
    <property type="entry name" value="Znf-RING_euk"/>
</dbReference>
<protein>
    <recommendedName>
        <fullName evidence="5">RING-type domain-containing protein</fullName>
    </recommendedName>
</protein>
<proteinExistence type="predicted"/>
<evidence type="ECO:0000256" key="4">
    <source>
        <dbReference type="PROSITE-ProRule" id="PRU00175"/>
    </source>
</evidence>
<dbReference type="SMART" id="SM00184">
    <property type="entry name" value="RING"/>
    <property type="match status" value="1"/>
</dbReference>
<dbReference type="Pfam" id="PF13445">
    <property type="entry name" value="zf-RING_UBOX"/>
    <property type="match status" value="1"/>
</dbReference>
<evidence type="ECO:0000256" key="3">
    <source>
        <dbReference type="ARBA" id="ARBA00022833"/>
    </source>
</evidence>
<keyword evidence="3" id="KW-0862">Zinc</keyword>
<dbReference type="GO" id="GO:0008270">
    <property type="term" value="F:zinc ion binding"/>
    <property type="evidence" value="ECO:0007669"/>
    <property type="project" value="UniProtKB-KW"/>
</dbReference>
<gene>
    <name evidence="6" type="ORF">Vbra_5215</name>
</gene>
<dbReference type="Proteomes" id="UP000041254">
    <property type="component" value="Unassembled WGS sequence"/>
</dbReference>
<evidence type="ECO:0000256" key="2">
    <source>
        <dbReference type="ARBA" id="ARBA00022771"/>
    </source>
</evidence>
<dbReference type="SUPFAM" id="SSF57850">
    <property type="entry name" value="RING/U-box"/>
    <property type="match status" value="1"/>
</dbReference>
<dbReference type="InterPro" id="IPR017907">
    <property type="entry name" value="Znf_RING_CS"/>
</dbReference>
<evidence type="ECO:0000313" key="7">
    <source>
        <dbReference type="Proteomes" id="UP000041254"/>
    </source>
</evidence>